<dbReference type="Proteomes" id="UP000663852">
    <property type="component" value="Unassembled WGS sequence"/>
</dbReference>
<reference evidence="3" key="1">
    <citation type="submission" date="2021-02" db="EMBL/GenBank/DDBJ databases">
        <authorList>
            <person name="Nowell W R."/>
        </authorList>
    </citation>
    <scope>NUCLEOTIDE SEQUENCE</scope>
</reference>
<dbReference type="EMBL" id="CAJNOJ010000382">
    <property type="protein sequence ID" value="CAF1426080.1"/>
    <property type="molecule type" value="Genomic_DNA"/>
</dbReference>
<evidence type="ECO:0000313" key="4">
    <source>
        <dbReference type="Proteomes" id="UP000663828"/>
    </source>
</evidence>
<keyword evidence="4" id="KW-1185">Reference proteome</keyword>
<name>A0A815ML04_ADIRI</name>
<keyword evidence="1" id="KW-0812">Transmembrane</keyword>
<comment type="caution">
    <text evidence="3">The sequence shown here is derived from an EMBL/GenBank/DDBJ whole genome shotgun (WGS) entry which is preliminary data.</text>
</comment>
<organism evidence="3 5">
    <name type="scientific">Adineta ricciae</name>
    <name type="common">Rotifer</name>
    <dbReference type="NCBI Taxonomy" id="249248"/>
    <lineage>
        <taxon>Eukaryota</taxon>
        <taxon>Metazoa</taxon>
        <taxon>Spiralia</taxon>
        <taxon>Gnathifera</taxon>
        <taxon>Rotifera</taxon>
        <taxon>Eurotatoria</taxon>
        <taxon>Bdelloidea</taxon>
        <taxon>Adinetida</taxon>
        <taxon>Adinetidae</taxon>
        <taxon>Adineta</taxon>
    </lineage>
</organism>
<evidence type="ECO:0000313" key="2">
    <source>
        <dbReference type="EMBL" id="CAF0926042.1"/>
    </source>
</evidence>
<dbReference type="Proteomes" id="UP000663828">
    <property type="component" value="Unassembled WGS sequence"/>
</dbReference>
<dbReference type="AlphaFoldDB" id="A0A815ML04"/>
<sequence length="444" mass="52009">MTRFAKNFNLFKPLFKRPPSVPVLECEKQLQLKQQLLSTRVYIIFLFVFTTALILYTSLRYNVETRRFSVSSYSDYQNLSIQFRTSSLSCPCTIISNEYSNFISIASKAFHPVAVSPLLDPRWIGLQISLTDVPIEENLPLIFVYYLQFTKNLYFIARTFAQARIKRFLSTFYTTSFLTDKEHFEKDLELQVDRFLQLLASQYKHLIEVSRAMISSNSLLPAVQTNYEWDLIRTPNNQSGMPYISDILYINKKWKTYRNQTYSCQIPSKFYKKRLYFPRTQIPVPGMYLSCYFIDGLLQSTLECFFNITCLELLRIHMFSPYNISAGKFDAPSNSSLYRANSTVQELIDVLFAAEWSVNITYSSYYDKCQPKECHYAVIQKFQLFYVMAITCSILSGSLKALPIVIPLLVKICFKLWKYMKVRQYFRRQGNNNRIKPVKPSLST</sequence>
<keyword evidence="1" id="KW-0472">Membrane</keyword>
<keyword evidence="1" id="KW-1133">Transmembrane helix</keyword>
<gene>
    <name evidence="3" type="ORF">EDS130_LOCUS37874</name>
    <name evidence="2" type="ORF">XAT740_LOCUS9308</name>
</gene>
<protein>
    <submittedName>
        <fullName evidence="3">Uncharacterized protein</fullName>
    </submittedName>
</protein>
<evidence type="ECO:0000313" key="5">
    <source>
        <dbReference type="Proteomes" id="UP000663852"/>
    </source>
</evidence>
<dbReference type="EMBL" id="CAJNOR010000477">
    <property type="protein sequence ID" value="CAF0926042.1"/>
    <property type="molecule type" value="Genomic_DNA"/>
</dbReference>
<evidence type="ECO:0000256" key="1">
    <source>
        <dbReference type="SAM" id="Phobius"/>
    </source>
</evidence>
<accession>A0A815ML04</accession>
<evidence type="ECO:0000313" key="3">
    <source>
        <dbReference type="EMBL" id="CAF1426080.1"/>
    </source>
</evidence>
<feature type="transmembrane region" description="Helical" evidence="1">
    <location>
        <begin position="41"/>
        <end position="59"/>
    </location>
</feature>
<proteinExistence type="predicted"/>